<dbReference type="PANTHER" id="PTHR11236">
    <property type="entry name" value="AMINOBENZOATE/ANTHRANILATE SYNTHASE"/>
    <property type="match status" value="1"/>
</dbReference>
<protein>
    <recommendedName>
        <fullName evidence="6 15">Anthranilate synthase component 1</fullName>
        <ecNumber evidence="5 15">4.1.3.27</ecNumber>
    </recommendedName>
</protein>
<dbReference type="InterPro" id="IPR019999">
    <property type="entry name" value="Anth_synth_I-like"/>
</dbReference>
<dbReference type="SUPFAM" id="SSF56322">
    <property type="entry name" value="ADC synthase"/>
    <property type="match status" value="1"/>
</dbReference>
<dbReference type="Proteomes" id="UP000017819">
    <property type="component" value="Unassembled WGS sequence"/>
</dbReference>
<dbReference type="PANTHER" id="PTHR11236:SF48">
    <property type="entry name" value="ISOCHORISMATE SYNTHASE MENF"/>
    <property type="match status" value="1"/>
</dbReference>
<comment type="pathway">
    <text evidence="2 15">Amino-acid biosynthesis; L-tryptophan biosynthesis; L-tryptophan from chorismate: step 1/5.</text>
</comment>
<dbReference type="UniPathway" id="UPA00035">
    <property type="reaction ID" value="UER00040"/>
</dbReference>
<evidence type="ECO:0000256" key="8">
    <source>
        <dbReference type="ARBA" id="ARBA00022723"/>
    </source>
</evidence>
<keyword evidence="9 15" id="KW-0822">Tryptophan biosynthesis</keyword>
<comment type="cofactor">
    <cofactor evidence="1 15">
        <name>Mg(2+)</name>
        <dbReference type="ChEBI" id="CHEBI:18420"/>
    </cofactor>
</comment>
<gene>
    <name evidence="15" type="primary">trpE</name>
    <name evidence="18" type="ORF">N177_3559</name>
</gene>
<feature type="domain" description="Anthranilate synthase component I N-terminal" evidence="17">
    <location>
        <begin position="34"/>
        <end position="179"/>
    </location>
</feature>
<dbReference type="GO" id="GO:0046872">
    <property type="term" value="F:metal ion binding"/>
    <property type="evidence" value="ECO:0007669"/>
    <property type="project" value="UniProtKB-KW"/>
</dbReference>
<dbReference type="eggNOG" id="COG0147">
    <property type="taxonomic scope" value="Bacteria"/>
</dbReference>
<sequence length="514" mass="55685">MAVHDRFLDPGFDAFEERYRLGASQIVSTRRVADLETPVGAYLKIAAGQPNSFLLESIEGGAARGRYSVIGVSPDLAFRARGNEAEINLDPQGDPEGYSPCAEPTLAALRKLVNETRIDLPEGMPPMASGLFGYMGYDCVRLMEDLGRPGEDALDLPDAVFLRPTIIVIFDNVRDELTIVTPVRPQAALGAREAYEAARARIERVTAALDRPLPSAPAAGAGETVKGTPAGKKTAEEYGGMVERAKEYIRAGDIFQVVLSQRFEIPFALPPLSFYRALRRTNPAPFLFFFELPGFAIAGSSPEILVRLRGDKVTIRPLAGTRPRGTTAMEDEALAAELLADEKERSEHLMLLDLGRNDVGRVARPASVKVTEQFQIERYSQVMHIVSHVEGELDPARDCIDALVGGFPAGTVSGAPKVRAMEIIDELEGDKRGLYAGAVGYFAANGDMDTCIALRTAVIKDGKVHVRAGAGIVAESDPMAEHRECLNKARALFRAADEAVRFAARSRAPEPVEP</sequence>
<accession>V4RBH4</accession>
<evidence type="ECO:0000259" key="16">
    <source>
        <dbReference type="Pfam" id="PF00425"/>
    </source>
</evidence>
<keyword evidence="11 15" id="KW-0057">Aromatic amino acid biosynthesis</keyword>
<dbReference type="Gene3D" id="3.60.120.10">
    <property type="entry name" value="Anthranilate synthase"/>
    <property type="match status" value="1"/>
</dbReference>
<keyword evidence="19" id="KW-1185">Reference proteome</keyword>
<comment type="function">
    <text evidence="13 15">Part of a heterotetrameric complex that catalyzes the two-step biosynthesis of anthranilate, an intermediate in the biosynthesis of L-tryptophan. In the first step, the glutamine-binding beta subunit (TrpG) of anthranilate synthase (AS) provides the glutamine amidotransferase activity which generates ammonia as a substrate that, along with chorismate, is used in the second step, catalyzed by the large alpha subunit of AS (TrpE) to produce anthranilate. In the absence of TrpG, TrpE can synthesize anthranilate directly from chorismate and high concentrations of ammonia.</text>
</comment>
<evidence type="ECO:0000256" key="4">
    <source>
        <dbReference type="ARBA" id="ARBA00011575"/>
    </source>
</evidence>
<dbReference type="Pfam" id="PF00425">
    <property type="entry name" value="Chorismate_bind"/>
    <property type="match status" value="1"/>
</dbReference>
<evidence type="ECO:0000256" key="11">
    <source>
        <dbReference type="ARBA" id="ARBA00023141"/>
    </source>
</evidence>
<evidence type="ECO:0000313" key="18">
    <source>
        <dbReference type="EMBL" id="ESR23491.1"/>
    </source>
</evidence>
<keyword evidence="10 15" id="KW-0460">Magnesium</keyword>
<evidence type="ECO:0000256" key="3">
    <source>
        <dbReference type="ARBA" id="ARBA00009562"/>
    </source>
</evidence>
<evidence type="ECO:0000259" key="17">
    <source>
        <dbReference type="Pfam" id="PF04715"/>
    </source>
</evidence>
<evidence type="ECO:0000256" key="2">
    <source>
        <dbReference type="ARBA" id="ARBA00004873"/>
    </source>
</evidence>
<evidence type="ECO:0000256" key="7">
    <source>
        <dbReference type="ARBA" id="ARBA00022605"/>
    </source>
</evidence>
<dbReference type="InterPro" id="IPR005256">
    <property type="entry name" value="Anth_synth_I_PabB"/>
</dbReference>
<dbReference type="RefSeq" id="WP_023433677.1">
    <property type="nucleotide sequence ID" value="NZ_AWXZ01000039.1"/>
</dbReference>
<dbReference type="Pfam" id="PF04715">
    <property type="entry name" value="Anth_synt_I_N"/>
    <property type="match status" value="1"/>
</dbReference>
<dbReference type="GO" id="GO:0004049">
    <property type="term" value="F:anthranilate synthase activity"/>
    <property type="evidence" value="ECO:0007669"/>
    <property type="project" value="UniProtKB-EC"/>
</dbReference>
<name>V4RBH4_9HYPH</name>
<dbReference type="STRING" id="631454.N177_3559"/>
<dbReference type="EMBL" id="AWXZ01000039">
    <property type="protein sequence ID" value="ESR23491.1"/>
    <property type="molecule type" value="Genomic_DNA"/>
</dbReference>
<evidence type="ECO:0000313" key="19">
    <source>
        <dbReference type="Proteomes" id="UP000017819"/>
    </source>
</evidence>
<reference evidence="18 19" key="1">
    <citation type="journal article" date="2014" name="Genome Announc.">
        <title>Draft Genome Sequence of Lutibaculum baratangense Strain AMV1T, Isolated from a Mud Volcano in Andamans, India.</title>
        <authorList>
            <person name="Singh A."/>
            <person name="Sreenivas A."/>
            <person name="Sathyanarayana Reddy G."/>
            <person name="Pinnaka A.K."/>
            <person name="Shivaji S."/>
        </authorList>
    </citation>
    <scope>NUCLEOTIDE SEQUENCE [LARGE SCALE GENOMIC DNA]</scope>
    <source>
        <strain evidence="18 19">AMV1</strain>
    </source>
</reference>
<dbReference type="NCBIfam" id="TIGR00564">
    <property type="entry name" value="trpE_most"/>
    <property type="match status" value="1"/>
</dbReference>
<dbReference type="AlphaFoldDB" id="V4RBH4"/>
<dbReference type="InterPro" id="IPR006805">
    <property type="entry name" value="Anth_synth_I_N"/>
</dbReference>
<organism evidence="18 19">
    <name type="scientific">Lutibaculum baratangense AMV1</name>
    <dbReference type="NCBI Taxonomy" id="631454"/>
    <lineage>
        <taxon>Bacteria</taxon>
        <taxon>Pseudomonadati</taxon>
        <taxon>Pseudomonadota</taxon>
        <taxon>Alphaproteobacteria</taxon>
        <taxon>Hyphomicrobiales</taxon>
        <taxon>Tepidamorphaceae</taxon>
        <taxon>Lutibaculum</taxon>
    </lineage>
</organism>
<dbReference type="EC" id="4.1.3.27" evidence="5 15"/>
<comment type="similarity">
    <text evidence="3 15">Belongs to the anthranilate synthase component I family.</text>
</comment>
<evidence type="ECO:0000256" key="14">
    <source>
        <dbReference type="ARBA" id="ARBA00047683"/>
    </source>
</evidence>
<proteinExistence type="inferred from homology"/>
<keyword evidence="7 15" id="KW-0028">Amino-acid biosynthesis</keyword>
<dbReference type="OrthoDB" id="9803598at2"/>
<comment type="caution">
    <text evidence="18">The sequence shown here is derived from an EMBL/GenBank/DDBJ whole genome shotgun (WGS) entry which is preliminary data.</text>
</comment>
<keyword evidence="8 15" id="KW-0479">Metal-binding</keyword>
<dbReference type="PRINTS" id="PR00095">
    <property type="entry name" value="ANTSNTHASEI"/>
</dbReference>
<evidence type="ECO:0000256" key="1">
    <source>
        <dbReference type="ARBA" id="ARBA00001946"/>
    </source>
</evidence>
<comment type="subunit">
    <text evidence="4 15">Heterotetramer consisting of two non-identical subunits: a beta subunit (TrpG) and a large alpha subunit (TrpE).</text>
</comment>
<keyword evidence="12 15" id="KW-0456">Lyase</keyword>
<dbReference type="PATRIC" id="fig|631454.5.peg.3520"/>
<comment type="catalytic activity">
    <reaction evidence="14 15">
        <text>chorismate + L-glutamine = anthranilate + pyruvate + L-glutamate + H(+)</text>
        <dbReference type="Rhea" id="RHEA:21732"/>
        <dbReference type="ChEBI" id="CHEBI:15361"/>
        <dbReference type="ChEBI" id="CHEBI:15378"/>
        <dbReference type="ChEBI" id="CHEBI:16567"/>
        <dbReference type="ChEBI" id="CHEBI:29748"/>
        <dbReference type="ChEBI" id="CHEBI:29985"/>
        <dbReference type="ChEBI" id="CHEBI:58359"/>
        <dbReference type="EC" id="4.1.3.27"/>
    </reaction>
</comment>
<dbReference type="InterPro" id="IPR005801">
    <property type="entry name" value="ADC_synthase"/>
</dbReference>
<evidence type="ECO:0000256" key="12">
    <source>
        <dbReference type="ARBA" id="ARBA00023239"/>
    </source>
</evidence>
<evidence type="ECO:0000256" key="13">
    <source>
        <dbReference type="ARBA" id="ARBA00025634"/>
    </source>
</evidence>
<evidence type="ECO:0000256" key="6">
    <source>
        <dbReference type="ARBA" id="ARBA00020653"/>
    </source>
</evidence>
<dbReference type="InterPro" id="IPR015890">
    <property type="entry name" value="Chorismate_C"/>
</dbReference>
<evidence type="ECO:0000256" key="9">
    <source>
        <dbReference type="ARBA" id="ARBA00022822"/>
    </source>
</evidence>
<dbReference type="GO" id="GO:0000162">
    <property type="term" value="P:L-tryptophan biosynthetic process"/>
    <property type="evidence" value="ECO:0007669"/>
    <property type="project" value="UniProtKB-UniPathway"/>
</dbReference>
<evidence type="ECO:0000256" key="5">
    <source>
        <dbReference type="ARBA" id="ARBA00012266"/>
    </source>
</evidence>
<evidence type="ECO:0000256" key="15">
    <source>
        <dbReference type="RuleBase" id="RU364045"/>
    </source>
</evidence>
<feature type="domain" description="Chorismate-utilising enzyme C-terminal" evidence="16">
    <location>
        <begin position="235"/>
        <end position="488"/>
    </location>
</feature>
<evidence type="ECO:0000256" key="10">
    <source>
        <dbReference type="ARBA" id="ARBA00022842"/>
    </source>
</evidence>